<reference evidence="3 4" key="1">
    <citation type="submission" date="2014-09" db="EMBL/GenBank/DDBJ databases">
        <title>Genome sequencing and annotation of Bacillus Okhensis strain Kh10-101T.</title>
        <authorList>
            <person name="Prakash J.S."/>
        </authorList>
    </citation>
    <scope>NUCLEOTIDE SEQUENCE [LARGE SCALE GENOMIC DNA]</scope>
    <source>
        <strain evidence="4">Kh10-101T</strain>
    </source>
</reference>
<keyword evidence="4" id="KW-1185">Reference proteome</keyword>
<dbReference type="Proteomes" id="UP000030832">
    <property type="component" value="Unassembled WGS sequence"/>
</dbReference>
<dbReference type="Gene3D" id="3.10.290.10">
    <property type="entry name" value="RNA-binding S4 domain"/>
    <property type="match status" value="1"/>
</dbReference>
<dbReference type="PANTHER" id="PTHR13633:SF3">
    <property type="entry name" value="MITOCHONDRIAL TRANSCRIPTION RESCUE FACTOR 1"/>
    <property type="match status" value="1"/>
</dbReference>
<name>A0A0B0IEJ7_9BACI</name>
<dbReference type="GO" id="GO:0003723">
    <property type="term" value="F:RNA binding"/>
    <property type="evidence" value="ECO:0007669"/>
    <property type="project" value="UniProtKB-KW"/>
</dbReference>
<dbReference type="InterPro" id="IPR040591">
    <property type="entry name" value="RqcP2_RBD"/>
</dbReference>
<dbReference type="PROSITE" id="PS50889">
    <property type="entry name" value="S4"/>
    <property type="match status" value="1"/>
</dbReference>
<protein>
    <submittedName>
        <fullName evidence="3">RNA-binding protein S4</fullName>
    </submittedName>
</protein>
<dbReference type="InterPro" id="IPR002942">
    <property type="entry name" value="S4_RNA-bd"/>
</dbReference>
<evidence type="ECO:0000259" key="2">
    <source>
        <dbReference type="SMART" id="SM00363"/>
    </source>
</evidence>
<dbReference type="Gene3D" id="3.30.1370.160">
    <property type="match status" value="1"/>
</dbReference>
<accession>A0A0B0IEJ7</accession>
<dbReference type="EMBL" id="JRJU01000052">
    <property type="protein sequence ID" value="KHF38101.1"/>
    <property type="molecule type" value="Genomic_DNA"/>
</dbReference>
<feature type="domain" description="RNA-binding S4" evidence="2">
    <location>
        <begin position="182"/>
        <end position="239"/>
    </location>
</feature>
<evidence type="ECO:0000313" key="3">
    <source>
        <dbReference type="EMBL" id="KHF38101.1"/>
    </source>
</evidence>
<keyword evidence="1" id="KW-0694">RNA-binding</keyword>
<organism evidence="3 4">
    <name type="scientific">Halalkalibacter okhensis</name>
    <dbReference type="NCBI Taxonomy" id="333138"/>
    <lineage>
        <taxon>Bacteria</taxon>
        <taxon>Bacillati</taxon>
        <taxon>Bacillota</taxon>
        <taxon>Bacilli</taxon>
        <taxon>Bacillales</taxon>
        <taxon>Bacillaceae</taxon>
        <taxon>Halalkalibacter</taxon>
    </lineage>
</organism>
<evidence type="ECO:0000256" key="1">
    <source>
        <dbReference type="PROSITE-ProRule" id="PRU00182"/>
    </source>
</evidence>
<dbReference type="SMART" id="SM00363">
    <property type="entry name" value="S4"/>
    <property type="match status" value="1"/>
</dbReference>
<dbReference type="Gene3D" id="3.30.70.330">
    <property type="match status" value="1"/>
</dbReference>
<dbReference type="AlphaFoldDB" id="A0A0B0IEJ7"/>
<dbReference type="OrthoDB" id="9812787at2"/>
<dbReference type="SUPFAM" id="SSF55174">
    <property type="entry name" value="Alpha-L RNA-binding motif"/>
    <property type="match status" value="1"/>
</dbReference>
<dbReference type="InterPro" id="IPR036986">
    <property type="entry name" value="S4_RNA-bd_sf"/>
</dbReference>
<dbReference type="CDD" id="cd00165">
    <property type="entry name" value="S4"/>
    <property type="match status" value="1"/>
</dbReference>
<dbReference type="Pfam" id="PF17774">
    <property type="entry name" value="YlmH_RBD"/>
    <property type="match status" value="1"/>
</dbReference>
<dbReference type="STRING" id="333138.LQ50_23315"/>
<sequence>MSIYQHFREEERPFVEQVLEWQEDVKYRHFDRLTDFLDPRQQEIVRSIIGHDEDVSLSFSGGSRYAERCRLRLTPPYLETNEGDFHLTLFAVEYPTKFVTLEHRDILGAFMNVGIKRDKFGDIFISEDGVAQIVIALEIADYVEMNIQKVGKATVRLNRIPLSEHIKPKDEWVEEVTTASSMRLDVILAKMYKLSRSKVTPFIEKGLVKVNWKTVDRADFTLEVGDYISVRGFGRSKVIGIDGLTKKEKYRLRFGRKQ</sequence>
<dbReference type="eggNOG" id="COG2302">
    <property type="taxonomic scope" value="Bacteria"/>
</dbReference>
<gene>
    <name evidence="3" type="ORF">LQ50_23315</name>
</gene>
<dbReference type="Pfam" id="PF01479">
    <property type="entry name" value="S4"/>
    <property type="match status" value="1"/>
</dbReference>
<proteinExistence type="predicted"/>
<dbReference type="InterPro" id="IPR012677">
    <property type="entry name" value="Nucleotide-bd_a/b_plait_sf"/>
</dbReference>
<evidence type="ECO:0000313" key="4">
    <source>
        <dbReference type="Proteomes" id="UP000030832"/>
    </source>
</evidence>
<dbReference type="RefSeq" id="WP_034633575.1">
    <property type="nucleotide sequence ID" value="NZ_JRJU01000052.1"/>
</dbReference>
<dbReference type="PANTHER" id="PTHR13633">
    <property type="entry name" value="MITOCHONDRIAL TRANSCRIPTION RESCUE FACTOR 1"/>
    <property type="match status" value="1"/>
</dbReference>
<comment type="caution">
    <text evidence="3">The sequence shown here is derived from an EMBL/GenBank/DDBJ whole genome shotgun (WGS) entry which is preliminary data.</text>
</comment>